<comment type="subcellular location">
    <subcellularLocation>
        <location evidence="4">Membrane</location>
        <topology evidence="4">Multi-pass membrane protein</topology>
    </subcellularLocation>
</comment>
<keyword evidence="3 4" id="KW-0472">Membrane</keyword>
<evidence type="ECO:0000256" key="4">
    <source>
        <dbReference type="RuleBase" id="RU367022"/>
    </source>
</evidence>
<feature type="transmembrane region" description="Helical" evidence="4">
    <location>
        <begin position="94"/>
        <end position="112"/>
    </location>
</feature>
<keyword evidence="4" id="KW-0187">Copper transport</keyword>
<keyword evidence="6" id="KW-1185">Reference proteome</keyword>
<evidence type="ECO:0000313" key="6">
    <source>
        <dbReference type="Proteomes" id="UP000193689"/>
    </source>
</evidence>
<keyword evidence="4" id="KW-0186">Copper</keyword>
<feature type="transmembrane region" description="Helical" evidence="4">
    <location>
        <begin position="23"/>
        <end position="44"/>
    </location>
</feature>
<dbReference type="EMBL" id="MCFJ01000004">
    <property type="protein sequence ID" value="ORY67596.1"/>
    <property type="molecule type" value="Genomic_DNA"/>
</dbReference>
<keyword evidence="2 4" id="KW-1133">Transmembrane helix</keyword>
<name>A0A1Y2E8J0_9PEZI</name>
<dbReference type="RefSeq" id="XP_040718220.1">
    <property type="nucleotide sequence ID" value="XM_040861902.1"/>
</dbReference>
<comment type="similarity">
    <text evidence="4">Belongs to the copper transporter (Ctr) (TC 1.A.56) family. SLC31A subfamily.</text>
</comment>
<keyword evidence="4" id="KW-0406">Ion transport</keyword>
<gene>
    <name evidence="5" type="ORF">BCR38DRAFT_456310</name>
</gene>
<dbReference type="GO" id="GO:0005375">
    <property type="term" value="F:copper ion transmembrane transporter activity"/>
    <property type="evidence" value="ECO:0007669"/>
    <property type="project" value="UniProtKB-UniRule"/>
</dbReference>
<evidence type="ECO:0000256" key="3">
    <source>
        <dbReference type="ARBA" id="ARBA00023136"/>
    </source>
</evidence>
<dbReference type="GeneID" id="63778114"/>
<dbReference type="Pfam" id="PF04145">
    <property type="entry name" value="Ctr"/>
    <property type="match status" value="1"/>
</dbReference>
<evidence type="ECO:0000256" key="2">
    <source>
        <dbReference type="ARBA" id="ARBA00022989"/>
    </source>
</evidence>
<sequence length="143" mass="15539">MVFFQSVTTPLFAMGWTPSSTGAYAGTCIFLIVLSFVHQVLLALRCVLFPASSRPAPDRLPLSDEYGDKESVGTRMKATWSSHPFRVATESSRAVFEVLVGGVAYLLMLAVMTLNVGYFLSVLGGIFLGTFVCGRFSGVDHHH</sequence>
<keyword evidence="1 4" id="KW-0812">Transmembrane</keyword>
<evidence type="ECO:0000313" key="5">
    <source>
        <dbReference type="EMBL" id="ORY67596.1"/>
    </source>
</evidence>
<dbReference type="InterPro" id="IPR007274">
    <property type="entry name" value="Cop_transporter"/>
</dbReference>
<dbReference type="InParanoid" id="A0A1Y2E8J0"/>
<dbReference type="STRING" id="1141098.A0A1Y2E8J0"/>
<dbReference type="PANTHER" id="PTHR12483">
    <property type="entry name" value="SOLUTE CARRIER FAMILY 31 COPPER TRANSPORTERS"/>
    <property type="match status" value="1"/>
</dbReference>
<dbReference type="GO" id="GO:0005886">
    <property type="term" value="C:plasma membrane"/>
    <property type="evidence" value="ECO:0007669"/>
    <property type="project" value="TreeGrafter"/>
</dbReference>
<dbReference type="Proteomes" id="UP000193689">
    <property type="component" value="Unassembled WGS sequence"/>
</dbReference>
<protein>
    <recommendedName>
        <fullName evidence="4">Copper transport protein</fullName>
    </recommendedName>
</protein>
<proteinExistence type="inferred from homology"/>
<reference evidence="5 6" key="1">
    <citation type="submission" date="2016-07" db="EMBL/GenBank/DDBJ databases">
        <title>Pervasive Adenine N6-methylation of Active Genes in Fungi.</title>
        <authorList>
            <consortium name="DOE Joint Genome Institute"/>
            <person name="Mondo S.J."/>
            <person name="Dannebaum R.O."/>
            <person name="Kuo R.C."/>
            <person name="Labutti K."/>
            <person name="Haridas S."/>
            <person name="Kuo A."/>
            <person name="Salamov A."/>
            <person name="Ahrendt S.R."/>
            <person name="Lipzen A."/>
            <person name="Sullivan W."/>
            <person name="Andreopoulos W.B."/>
            <person name="Clum A."/>
            <person name="Lindquist E."/>
            <person name="Daum C."/>
            <person name="Ramamoorthy G.K."/>
            <person name="Gryganskyi A."/>
            <person name="Culley D."/>
            <person name="Magnuson J.K."/>
            <person name="James T.Y."/>
            <person name="O'Malley M.A."/>
            <person name="Stajich J.E."/>
            <person name="Spatafora J.W."/>
            <person name="Visel A."/>
            <person name="Grigoriev I.V."/>
        </authorList>
    </citation>
    <scope>NUCLEOTIDE SEQUENCE [LARGE SCALE GENOMIC DNA]</scope>
    <source>
        <strain evidence="5 6">CBS 129021</strain>
    </source>
</reference>
<dbReference type="AlphaFoldDB" id="A0A1Y2E8J0"/>
<accession>A0A1Y2E8J0</accession>
<comment type="caution">
    <text evidence="5">The sequence shown here is derived from an EMBL/GenBank/DDBJ whole genome shotgun (WGS) entry which is preliminary data.</text>
</comment>
<organism evidence="5 6">
    <name type="scientific">Pseudomassariella vexata</name>
    <dbReference type="NCBI Taxonomy" id="1141098"/>
    <lineage>
        <taxon>Eukaryota</taxon>
        <taxon>Fungi</taxon>
        <taxon>Dikarya</taxon>
        <taxon>Ascomycota</taxon>
        <taxon>Pezizomycotina</taxon>
        <taxon>Sordariomycetes</taxon>
        <taxon>Xylariomycetidae</taxon>
        <taxon>Amphisphaeriales</taxon>
        <taxon>Pseudomassariaceae</taxon>
        <taxon>Pseudomassariella</taxon>
    </lineage>
</organism>
<dbReference type="PANTHER" id="PTHR12483:SF120">
    <property type="entry name" value="HIGH-AFFINITY COPPER TRANSPORTER CTRA2"/>
    <property type="match status" value="1"/>
</dbReference>
<feature type="transmembrane region" description="Helical" evidence="4">
    <location>
        <begin position="118"/>
        <end position="138"/>
    </location>
</feature>
<keyword evidence="4" id="KW-0813">Transport</keyword>
<dbReference type="OrthoDB" id="73901at2759"/>
<evidence type="ECO:0000256" key="1">
    <source>
        <dbReference type="ARBA" id="ARBA00022692"/>
    </source>
</evidence>